<feature type="transmembrane region" description="Helical" evidence="8">
    <location>
        <begin position="227"/>
        <end position="247"/>
    </location>
</feature>
<keyword evidence="10" id="KW-1185">Reference proteome</keyword>
<gene>
    <name evidence="9" type="ORF">SAMN06265173_1492</name>
</gene>
<feature type="transmembrane region" description="Helical" evidence="8">
    <location>
        <begin position="57"/>
        <end position="78"/>
    </location>
</feature>
<feature type="transmembrane region" description="Helical" evidence="8">
    <location>
        <begin position="144"/>
        <end position="162"/>
    </location>
</feature>
<feature type="binding site" evidence="7">
    <location>
        <position position="226"/>
    </location>
    <ligand>
        <name>Mg(2+)</name>
        <dbReference type="ChEBI" id="CHEBI:18420"/>
    </ligand>
</feature>
<evidence type="ECO:0000256" key="7">
    <source>
        <dbReference type="PIRSR" id="PIRSR600715-1"/>
    </source>
</evidence>
<dbReference type="GO" id="GO:0046872">
    <property type="term" value="F:metal ion binding"/>
    <property type="evidence" value="ECO:0007669"/>
    <property type="project" value="UniProtKB-KW"/>
</dbReference>
<dbReference type="GO" id="GO:0071555">
    <property type="term" value="P:cell wall organization"/>
    <property type="evidence" value="ECO:0007669"/>
    <property type="project" value="TreeGrafter"/>
</dbReference>
<dbReference type="GO" id="GO:0016780">
    <property type="term" value="F:phosphotransferase activity, for other substituted phosphate groups"/>
    <property type="evidence" value="ECO:0007669"/>
    <property type="project" value="InterPro"/>
</dbReference>
<dbReference type="InterPro" id="IPR000715">
    <property type="entry name" value="Glycosyl_transferase_4"/>
</dbReference>
<keyword evidence="4 8" id="KW-0812">Transmembrane</keyword>
<feature type="transmembrane region" description="Helical" evidence="8">
    <location>
        <begin position="338"/>
        <end position="360"/>
    </location>
</feature>
<keyword evidence="3 9" id="KW-0808">Transferase</keyword>
<keyword evidence="7" id="KW-0479">Metal-binding</keyword>
<dbReference type="EMBL" id="FXTO01000049">
    <property type="protein sequence ID" value="SMO99069.1"/>
    <property type="molecule type" value="Genomic_DNA"/>
</dbReference>
<comment type="subcellular location">
    <subcellularLocation>
        <location evidence="1">Cell membrane</location>
        <topology evidence="1">Multi-pass membrane protein</topology>
    </subcellularLocation>
</comment>
<evidence type="ECO:0000256" key="8">
    <source>
        <dbReference type="SAM" id="Phobius"/>
    </source>
</evidence>
<feature type="transmembrane region" description="Helical" evidence="8">
    <location>
        <begin position="197"/>
        <end position="215"/>
    </location>
</feature>
<evidence type="ECO:0000313" key="9">
    <source>
        <dbReference type="EMBL" id="SMO99069.1"/>
    </source>
</evidence>
<dbReference type="Proteomes" id="UP000316030">
    <property type="component" value="Unassembled WGS sequence"/>
</dbReference>
<dbReference type="RefSeq" id="WP_142494980.1">
    <property type="nucleotide sequence ID" value="NZ_FXTO01000049.1"/>
</dbReference>
<organism evidence="9 10">
    <name type="scientific">Thalassovita litoralis</name>
    <dbReference type="NCBI Taxonomy" id="1010611"/>
    <lineage>
        <taxon>Bacteria</taxon>
        <taxon>Pseudomonadati</taxon>
        <taxon>Pseudomonadota</taxon>
        <taxon>Alphaproteobacteria</taxon>
        <taxon>Rhodobacterales</taxon>
        <taxon>Roseobacteraceae</taxon>
        <taxon>Thalassovita</taxon>
    </lineage>
</organism>
<dbReference type="OrthoDB" id="9783652at2"/>
<feature type="transmembrane region" description="Helical" evidence="8">
    <location>
        <begin position="312"/>
        <end position="332"/>
    </location>
</feature>
<keyword evidence="2" id="KW-1003">Cell membrane</keyword>
<feature type="transmembrane region" description="Helical" evidence="8">
    <location>
        <begin position="84"/>
        <end position="102"/>
    </location>
</feature>
<proteinExistence type="predicted"/>
<dbReference type="AlphaFoldDB" id="A0A521FSF1"/>
<keyword evidence="6 8" id="KW-0472">Membrane</keyword>
<feature type="transmembrane region" description="Helical" evidence="8">
    <location>
        <begin position="174"/>
        <end position="191"/>
    </location>
</feature>
<dbReference type="GO" id="GO:0009103">
    <property type="term" value="P:lipopolysaccharide biosynthetic process"/>
    <property type="evidence" value="ECO:0007669"/>
    <property type="project" value="TreeGrafter"/>
</dbReference>
<evidence type="ECO:0000256" key="4">
    <source>
        <dbReference type="ARBA" id="ARBA00022692"/>
    </source>
</evidence>
<keyword evidence="5 8" id="KW-1133">Transmembrane helix</keyword>
<dbReference type="CDD" id="cd06912">
    <property type="entry name" value="GT_MraY_like"/>
    <property type="match status" value="1"/>
</dbReference>
<evidence type="ECO:0000256" key="6">
    <source>
        <dbReference type="ARBA" id="ARBA00023136"/>
    </source>
</evidence>
<evidence type="ECO:0000256" key="2">
    <source>
        <dbReference type="ARBA" id="ARBA00022475"/>
    </source>
</evidence>
<protein>
    <submittedName>
        <fullName evidence="9">UDP-N-acetylmuramyl pentapeptide phosphotransferase/UDP-N-acetylglucosamine-1-phosphate transferase</fullName>
    </submittedName>
</protein>
<accession>A0A521FSF1</accession>
<dbReference type="PANTHER" id="PTHR22926:SF3">
    <property type="entry name" value="UNDECAPRENYL-PHOSPHATE ALPHA-N-ACETYLGLUCOSAMINYL 1-PHOSPHATE TRANSFERASE"/>
    <property type="match status" value="1"/>
</dbReference>
<feature type="transmembrane region" description="Helical" evidence="8">
    <location>
        <begin position="12"/>
        <end position="36"/>
    </location>
</feature>
<sequence>MQLNVFSIPLPFGLAELTLTLVSVMICTVMVILGRVQPRLSGRVADLSSVQAMHVNLTPRVGGVGIFAAILISILFAPQAAQDNYLRFVLATSPLFVTGLIEDLGYGISPRGRLLAAMVASLAVVLLLEIWMPRTGIPGLDVVASHWAIGIPLTLLVTAGVANGFNLIDGVNGLAGVTAIGAAIALALIAHEADYERMVPLATMVAAAVLGFLLLNYPFGRIFLGDAGAYTLGFVLSWFGVAILFHVPTASPWAILLTVFWPVADTLLAVYRRSRRNLPAMAPDRLHVHQLVMRALEIFVLGRNKRRIANPLTTLILMPFILLPPLTGYLLWDKSGQAFIAVMLYGTVFAVSYLVAVKLCERMMRHRRKPCLQDTQNQDDEDLLASSQA</sequence>
<evidence type="ECO:0000313" key="10">
    <source>
        <dbReference type="Proteomes" id="UP000316030"/>
    </source>
</evidence>
<dbReference type="Pfam" id="PF00953">
    <property type="entry name" value="Glycos_transf_4"/>
    <property type="match status" value="1"/>
</dbReference>
<dbReference type="GO" id="GO:0005886">
    <property type="term" value="C:plasma membrane"/>
    <property type="evidence" value="ECO:0007669"/>
    <property type="project" value="UniProtKB-SubCell"/>
</dbReference>
<name>A0A521FSF1_9RHOB</name>
<feature type="transmembrane region" description="Helical" evidence="8">
    <location>
        <begin position="253"/>
        <end position="271"/>
    </location>
</feature>
<feature type="binding site" evidence="7">
    <location>
        <position position="166"/>
    </location>
    <ligand>
        <name>Mg(2+)</name>
        <dbReference type="ChEBI" id="CHEBI:18420"/>
    </ligand>
</feature>
<evidence type="ECO:0000256" key="3">
    <source>
        <dbReference type="ARBA" id="ARBA00022679"/>
    </source>
</evidence>
<keyword evidence="7" id="KW-0460">Magnesium</keyword>
<reference evidence="9 10" key="1">
    <citation type="submission" date="2017-05" db="EMBL/GenBank/DDBJ databases">
        <authorList>
            <person name="Varghese N."/>
            <person name="Submissions S."/>
        </authorList>
    </citation>
    <scope>NUCLEOTIDE SEQUENCE [LARGE SCALE GENOMIC DNA]</scope>
    <source>
        <strain evidence="9 10">DSM 29506</strain>
    </source>
</reference>
<dbReference type="GO" id="GO:0044038">
    <property type="term" value="P:cell wall macromolecule biosynthetic process"/>
    <property type="evidence" value="ECO:0007669"/>
    <property type="project" value="TreeGrafter"/>
</dbReference>
<evidence type="ECO:0000256" key="1">
    <source>
        <dbReference type="ARBA" id="ARBA00004651"/>
    </source>
</evidence>
<dbReference type="PANTHER" id="PTHR22926">
    <property type="entry name" value="PHOSPHO-N-ACETYLMURAMOYL-PENTAPEPTIDE-TRANSFERASE"/>
    <property type="match status" value="1"/>
</dbReference>
<evidence type="ECO:0000256" key="5">
    <source>
        <dbReference type="ARBA" id="ARBA00022989"/>
    </source>
</evidence>
<feature type="transmembrane region" description="Helical" evidence="8">
    <location>
        <begin position="114"/>
        <end position="132"/>
    </location>
</feature>
<comment type="cofactor">
    <cofactor evidence="7">
        <name>Mg(2+)</name>
        <dbReference type="ChEBI" id="CHEBI:18420"/>
    </cofactor>
</comment>